<evidence type="ECO:0000313" key="13">
    <source>
        <dbReference type="Proteomes" id="UP000470772"/>
    </source>
</evidence>
<dbReference type="PRINTS" id="PR00368">
    <property type="entry name" value="FADPNR"/>
</dbReference>
<dbReference type="Proteomes" id="UP000470772">
    <property type="component" value="Unassembled WGS sequence"/>
</dbReference>
<evidence type="ECO:0000259" key="11">
    <source>
        <dbReference type="Pfam" id="PF02910"/>
    </source>
</evidence>
<keyword evidence="7" id="KW-0274">FAD</keyword>
<comment type="caution">
    <text evidence="12">The sequence shown here is derived from an EMBL/GenBank/DDBJ whole genome shotgun (WGS) entry which is preliminary data.</text>
</comment>
<gene>
    <name evidence="12" type="ORF">GC250_09740</name>
</gene>
<dbReference type="Gene3D" id="1.20.58.100">
    <property type="entry name" value="Fumarate reductase/succinate dehydrogenase flavoprotein-like, C-terminal domain"/>
    <property type="match status" value="1"/>
</dbReference>
<dbReference type="InterPro" id="IPR003953">
    <property type="entry name" value="FAD-dep_OxRdtase_2_FAD-bd"/>
</dbReference>
<evidence type="ECO:0000313" key="12">
    <source>
        <dbReference type="EMBL" id="MUN29711.1"/>
    </source>
</evidence>
<dbReference type="Pfam" id="PF00890">
    <property type="entry name" value="FAD_binding_2"/>
    <property type="match status" value="1"/>
</dbReference>
<feature type="domain" description="Fumarate reductase/succinate dehydrogenase flavoprotein-like C-terminal" evidence="11">
    <location>
        <begin position="437"/>
        <end position="464"/>
    </location>
</feature>
<evidence type="ECO:0000256" key="4">
    <source>
        <dbReference type="ARBA" id="ARBA00012173"/>
    </source>
</evidence>
<evidence type="ECO:0000256" key="9">
    <source>
        <dbReference type="ARBA" id="ARBA00030386"/>
    </source>
</evidence>
<dbReference type="SUPFAM" id="SSF56425">
    <property type="entry name" value="Succinate dehydrogenase/fumarate reductase flavoprotein, catalytic domain"/>
    <property type="match status" value="1"/>
</dbReference>
<dbReference type="SUPFAM" id="SSF51905">
    <property type="entry name" value="FAD/NAD(P)-binding domain"/>
    <property type="match status" value="1"/>
</dbReference>
<reference evidence="12 13" key="1">
    <citation type="submission" date="2019-10" db="EMBL/GenBank/DDBJ databases">
        <title>Sequencing and Assembly of Multiple Reported Metal-Biooxidizing Members of the Extremely Thermoacidophilic Archaeal Family Sulfolobaceae.</title>
        <authorList>
            <person name="Counts J.A."/>
            <person name="Kelly R.M."/>
        </authorList>
    </citation>
    <scope>NUCLEOTIDE SEQUENCE [LARGE SCALE GENOMIC DNA]</scope>
    <source>
        <strain evidence="12 13">DSM 6482</strain>
    </source>
</reference>
<keyword evidence="13" id="KW-1185">Reference proteome</keyword>
<evidence type="ECO:0000256" key="3">
    <source>
        <dbReference type="ARBA" id="ARBA00008562"/>
    </source>
</evidence>
<sequence>MVLIIGTGVAGLSAALSLKEKGYSVKIVTKKITGGSTYIAKGGAAASLSDDDSPSLHAQDTIKVGDGMCDLRAVDYVTSEAPAAIRKLEQWGFQFDPDLRLEGGHSRRRVAHKTDETGREFYNFLFKKVIESGISVKETRVTSLIVKDHEVKGVLTENGEIDDNKVVLASGGYAYLYKFSSTQSTNVGDGMGIAFKAGAILGDMEFVQFHPTVTSLDGEVFLLTETLRGEGAILINDKGERFAFDYDKRGELAPRDVLSRAIYDQYKQGRKVFMDLKEINNLESKFPVLMKFLSRHGKSVKELIPIFPAAHFVDGGVRVNIRGETNVKGLYAIGEVSDSGLHGANRLASNSLIEGLVFGINLYRYIDSWEGMYPDDGIMIGVSTWKGRSVSLNEIREVNWNNMGIVRNAERLQKSLEFYKGVDTSSNSEESYASLISYLTSLAALKRDESRGNHFREDFPSKKKEWEGKRIYFKVHE</sequence>
<proteinExistence type="inferred from homology"/>
<organism evidence="12 13">
    <name type="scientific">Sulfuracidifex metallicus DSM 6482 = JCM 9184</name>
    <dbReference type="NCBI Taxonomy" id="523847"/>
    <lineage>
        <taxon>Archaea</taxon>
        <taxon>Thermoproteota</taxon>
        <taxon>Thermoprotei</taxon>
        <taxon>Sulfolobales</taxon>
        <taxon>Sulfolobaceae</taxon>
        <taxon>Sulfuracidifex</taxon>
    </lineage>
</organism>
<dbReference type="UniPathway" id="UPA00253">
    <property type="reaction ID" value="UER00326"/>
</dbReference>
<dbReference type="OrthoDB" id="23539at2157"/>
<dbReference type="GO" id="GO:0009435">
    <property type="term" value="P:NAD+ biosynthetic process"/>
    <property type="evidence" value="ECO:0007669"/>
    <property type="project" value="UniProtKB-UniPathway"/>
</dbReference>
<protein>
    <recommendedName>
        <fullName evidence="4">L-aspartate oxidase</fullName>
        <ecNumber evidence="4">1.4.3.16</ecNumber>
    </recommendedName>
    <alternativeName>
        <fullName evidence="9">Quinolinate synthase B</fullName>
    </alternativeName>
</protein>
<dbReference type="PANTHER" id="PTHR42716">
    <property type="entry name" value="L-ASPARTATE OXIDASE"/>
    <property type="match status" value="1"/>
</dbReference>
<evidence type="ECO:0000256" key="2">
    <source>
        <dbReference type="ARBA" id="ARBA00004950"/>
    </source>
</evidence>
<evidence type="ECO:0000256" key="7">
    <source>
        <dbReference type="ARBA" id="ARBA00022827"/>
    </source>
</evidence>
<dbReference type="PANTHER" id="PTHR42716:SF2">
    <property type="entry name" value="L-ASPARTATE OXIDASE, CHLOROPLASTIC"/>
    <property type="match status" value="1"/>
</dbReference>
<dbReference type="EC" id="1.4.3.16" evidence="4"/>
<evidence type="ECO:0000256" key="5">
    <source>
        <dbReference type="ARBA" id="ARBA00022630"/>
    </source>
</evidence>
<comment type="similarity">
    <text evidence="3">Belongs to the FAD-dependent oxidoreductase 2 family. NadB subfamily.</text>
</comment>
<dbReference type="InterPro" id="IPR037099">
    <property type="entry name" value="Fum_R/Succ_DH_flav-like_C_sf"/>
</dbReference>
<dbReference type="InterPro" id="IPR027477">
    <property type="entry name" value="Succ_DH/fumarate_Rdtase_cat_sf"/>
</dbReference>
<dbReference type="Gene3D" id="3.90.700.10">
    <property type="entry name" value="Succinate dehydrogenase/fumarate reductase flavoprotein, catalytic domain"/>
    <property type="match status" value="1"/>
</dbReference>
<dbReference type="Gene3D" id="3.50.50.60">
    <property type="entry name" value="FAD/NAD(P)-binding domain"/>
    <property type="match status" value="1"/>
</dbReference>
<keyword evidence="8" id="KW-0560">Oxidoreductase</keyword>
<evidence type="ECO:0000259" key="10">
    <source>
        <dbReference type="Pfam" id="PF00890"/>
    </source>
</evidence>
<comment type="pathway">
    <text evidence="2">Cofactor biosynthesis; NAD(+) biosynthesis; iminoaspartate from L-aspartate (oxidase route): step 1/1.</text>
</comment>
<dbReference type="Pfam" id="PF02910">
    <property type="entry name" value="Succ_DH_flav_C"/>
    <property type="match status" value="1"/>
</dbReference>
<accession>A0A6A9QR97</accession>
<name>A0A6A9QR97_SULME</name>
<evidence type="ECO:0000256" key="8">
    <source>
        <dbReference type="ARBA" id="ARBA00023002"/>
    </source>
</evidence>
<dbReference type="InterPro" id="IPR015939">
    <property type="entry name" value="Fum_Rdtase/Succ_DH_flav-like_C"/>
</dbReference>
<dbReference type="InterPro" id="IPR005288">
    <property type="entry name" value="NadB"/>
</dbReference>
<dbReference type="RefSeq" id="WP_054839231.1">
    <property type="nucleotide sequence ID" value="NZ_BBBY01000056.1"/>
</dbReference>
<dbReference type="EMBL" id="WGGD01000005">
    <property type="protein sequence ID" value="MUN29711.1"/>
    <property type="molecule type" value="Genomic_DNA"/>
</dbReference>
<keyword evidence="5" id="KW-0285">Flavoprotein</keyword>
<dbReference type="SUPFAM" id="SSF46977">
    <property type="entry name" value="Succinate dehydrogenase/fumarate reductase flavoprotein C-terminal domain"/>
    <property type="match status" value="1"/>
</dbReference>
<keyword evidence="6" id="KW-0662">Pyridine nucleotide biosynthesis</keyword>
<dbReference type="GO" id="GO:0008734">
    <property type="term" value="F:L-aspartate oxidase activity"/>
    <property type="evidence" value="ECO:0007669"/>
    <property type="project" value="UniProtKB-EC"/>
</dbReference>
<feature type="domain" description="FAD-dependent oxidoreductase 2 FAD-binding" evidence="10">
    <location>
        <begin position="2"/>
        <end position="352"/>
    </location>
</feature>
<comment type="cofactor">
    <cofactor evidence="1">
        <name>FAD</name>
        <dbReference type="ChEBI" id="CHEBI:57692"/>
    </cofactor>
</comment>
<dbReference type="InterPro" id="IPR036188">
    <property type="entry name" value="FAD/NAD-bd_sf"/>
</dbReference>
<evidence type="ECO:0000256" key="6">
    <source>
        <dbReference type="ARBA" id="ARBA00022642"/>
    </source>
</evidence>
<dbReference type="AlphaFoldDB" id="A0A6A9QR97"/>
<evidence type="ECO:0000256" key="1">
    <source>
        <dbReference type="ARBA" id="ARBA00001974"/>
    </source>
</evidence>